<name>A0A9W7DHD8_AMBMO</name>
<sequence>MELHHSPRCYNGQIFPVSINFKNKGVDKYGLHLSVTAHIEGHSLKTKWNKDSEYSRFYNSDDLMETNGLSENTLYVFLPMLEDLPFIGQREKKELKIELRYNYLIDNNDEMAIEHLEKFTVPVFEQFKLQFNISPALNSVIPSIFNANPANLEMSDGKLPSLPIHERIWRSTCNIRNISNDSLKILGNYKLDVKPVTQNAEVKLTELLNDQEEEVVLKSRTGASHPVKFRFSSHCLQGHLKRSINVEIYLSFAYELQNDRGIGILDKYEKLVWKGSLPHLDPRLLVNMIKLDNDTENGDSKLFEMQYILENPTNRIFQFSSSLGTSENFKIFNYKNQSNFLLMPYMKQVIRFKYELVSVADVATDGSRQTERSVKLPDFKVYDLNYKVYLNNLVVCDSLKLGKNGIYYIEPVDD</sequence>
<evidence type="ECO:0000313" key="3">
    <source>
        <dbReference type="Proteomes" id="UP001165063"/>
    </source>
</evidence>
<comment type="caution">
    <text evidence="2">The sequence shown here is derived from an EMBL/GenBank/DDBJ whole genome shotgun (WGS) entry which is preliminary data.</text>
</comment>
<dbReference type="OrthoDB" id="6278596at2759"/>
<feature type="domain" description="Gryzun putative trafficking through Golgi" evidence="1">
    <location>
        <begin position="89"/>
        <end position="353"/>
    </location>
</feature>
<reference evidence="2" key="1">
    <citation type="submission" date="2023-04" db="EMBL/GenBank/DDBJ databases">
        <title>Ambrosiozyma monospora NBRC 1965.</title>
        <authorList>
            <person name="Ichikawa N."/>
            <person name="Sato H."/>
            <person name="Tonouchi N."/>
        </authorList>
    </citation>
    <scope>NUCLEOTIDE SEQUENCE</scope>
    <source>
        <strain evidence="2">NBRC 1965</strain>
    </source>
</reference>
<dbReference type="AlphaFoldDB" id="A0A9W7DHD8"/>
<dbReference type="EMBL" id="BSXU01002687">
    <property type="protein sequence ID" value="GMG39117.1"/>
    <property type="molecule type" value="Genomic_DNA"/>
</dbReference>
<dbReference type="InterPro" id="IPR012880">
    <property type="entry name" value="Gryzun"/>
</dbReference>
<organism evidence="2 3">
    <name type="scientific">Ambrosiozyma monospora</name>
    <name type="common">Yeast</name>
    <name type="synonym">Endomycopsis monosporus</name>
    <dbReference type="NCBI Taxonomy" id="43982"/>
    <lineage>
        <taxon>Eukaryota</taxon>
        <taxon>Fungi</taxon>
        <taxon>Dikarya</taxon>
        <taxon>Ascomycota</taxon>
        <taxon>Saccharomycotina</taxon>
        <taxon>Pichiomycetes</taxon>
        <taxon>Pichiales</taxon>
        <taxon>Pichiaceae</taxon>
        <taxon>Ambrosiozyma</taxon>
    </lineage>
</organism>
<gene>
    <name evidence="2" type="ORF">Amon01_000509100</name>
</gene>
<dbReference type="Pfam" id="PF07919">
    <property type="entry name" value="Gryzun"/>
    <property type="match status" value="1"/>
</dbReference>
<proteinExistence type="predicted"/>
<dbReference type="Proteomes" id="UP001165063">
    <property type="component" value="Unassembled WGS sequence"/>
</dbReference>
<keyword evidence="3" id="KW-1185">Reference proteome</keyword>
<evidence type="ECO:0000313" key="2">
    <source>
        <dbReference type="EMBL" id="GMG39117.1"/>
    </source>
</evidence>
<accession>A0A9W7DHD8</accession>
<evidence type="ECO:0000259" key="1">
    <source>
        <dbReference type="Pfam" id="PF07919"/>
    </source>
</evidence>
<protein>
    <submittedName>
        <fullName evidence="2">Unnamed protein product</fullName>
    </submittedName>
</protein>